<dbReference type="AlphaFoldDB" id="A0A1Y6L0S1"/>
<dbReference type="Proteomes" id="UP000196485">
    <property type="component" value="Unassembled WGS sequence"/>
</dbReference>
<dbReference type="RefSeq" id="WP_087820325.1">
    <property type="nucleotide sequence ID" value="NZ_FYAH01000002.1"/>
</dbReference>
<evidence type="ECO:0000313" key="1">
    <source>
        <dbReference type="EMBL" id="SMY16228.1"/>
    </source>
</evidence>
<evidence type="ECO:0000313" key="2">
    <source>
        <dbReference type="Proteomes" id="UP000196485"/>
    </source>
</evidence>
<dbReference type="EMBL" id="FYAH01000002">
    <property type="protein sequence ID" value="SMY16228.1"/>
    <property type="molecule type" value="Genomic_DNA"/>
</dbReference>
<reference evidence="2" key="1">
    <citation type="submission" date="2017-06" db="EMBL/GenBank/DDBJ databases">
        <authorList>
            <person name="Rodrigo-Torres L."/>
            <person name="Arahal R. D."/>
            <person name="Lucena T."/>
        </authorList>
    </citation>
    <scope>NUCLEOTIDE SEQUENCE [LARGE SCALE GENOMIC DNA]</scope>
    <source>
        <strain evidence="2">type strain: CECT 9192</strain>
    </source>
</reference>
<organism evidence="1 2">
    <name type="scientific">Photobacterium aquimaris</name>
    <dbReference type="NCBI Taxonomy" id="512643"/>
    <lineage>
        <taxon>Bacteria</taxon>
        <taxon>Pseudomonadati</taxon>
        <taxon>Pseudomonadota</taxon>
        <taxon>Gammaproteobacteria</taxon>
        <taxon>Vibrionales</taxon>
        <taxon>Vibrionaceae</taxon>
        <taxon>Photobacterium</taxon>
    </lineage>
</organism>
<accession>A0A1Y6L0S1</accession>
<protein>
    <submittedName>
        <fullName evidence="1">Uncharacterized protein</fullName>
    </submittedName>
</protein>
<sequence>MNVFVAILVLPFLIIKELLVAILELTTIVAKTAREVNKDIQENGIKPDIEPRVINPQVKPYVAPKQQRVFVSPVVTQQRIALQAKVIEQPKISEYEIRMMYAKHRRELMQKLKNKESTHQEFIIEMEHNRNLEDLALAKFK</sequence>
<gene>
    <name evidence="1" type="ORF">PAQU9191_01459</name>
</gene>
<keyword evidence="2" id="KW-1185">Reference proteome</keyword>
<name>A0A1Y6L0S1_9GAMM</name>
<proteinExistence type="predicted"/>